<feature type="domain" description="Transposase IS200-like" evidence="1">
    <location>
        <begin position="158"/>
        <end position="272"/>
    </location>
</feature>
<dbReference type="GO" id="GO:0043565">
    <property type="term" value="F:sequence-specific DNA binding"/>
    <property type="evidence" value="ECO:0007669"/>
    <property type="project" value="TreeGrafter"/>
</dbReference>
<dbReference type="PANTHER" id="PTHR36966:SF1">
    <property type="entry name" value="REP-ASSOCIATED TYROSINE TRANSPOSASE"/>
    <property type="match status" value="1"/>
</dbReference>
<evidence type="ECO:0000259" key="1">
    <source>
        <dbReference type="SMART" id="SM01321"/>
    </source>
</evidence>
<dbReference type="SMART" id="SM01321">
    <property type="entry name" value="Y1_Tnp"/>
    <property type="match status" value="1"/>
</dbReference>
<protein>
    <submittedName>
        <fullName evidence="2">REP element-mobilizing transposase RayT</fullName>
    </submittedName>
</protein>
<evidence type="ECO:0000313" key="3">
    <source>
        <dbReference type="Proteomes" id="UP000199570"/>
    </source>
</evidence>
<dbReference type="EMBL" id="FNKJ01000002">
    <property type="protein sequence ID" value="SDQ11226.1"/>
    <property type="molecule type" value="Genomic_DNA"/>
</dbReference>
<dbReference type="GO" id="GO:0006313">
    <property type="term" value="P:DNA transposition"/>
    <property type="evidence" value="ECO:0007669"/>
    <property type="project" value="InterPro"/>
</dbReference>
<dbReference type="Pfam" id="PF01797">
    <property type="entry name" value="Y1_Tnp"/>
    <property type="match status" value="1"/>
</dbReference>
<dbReference type="InterPro" id="IPR052715">
    <property type="entry name" value="RAYT_transposase"/>
</dbReference>
<dbReference type="SUPFAM" id="SSF143422">
    <property type="entry name" value="Transposase IS200-like"/>
    <property type="match status" value="1"/>
</dbReference>
<gene>
    <name evidence="2" type="ORF">SAMN04490195_0462</name>
</gene>
<name>A0A1H0Y8I8_9PSED</name>
<dbReference type="GO" id="GO:0004803">
    <property type="term" value="F:transposase activity"/>
    <property type="evidence" value="ECO:0007669"/>
    <property type="project" value="InterPro"/>
</dbReference>
<dbReference type="AlphaFoldDB" id="A0A1H0Y8I8"/>
<dbReference type="Proteomes" id="UP000199570">
    <property type="component" value="Unassembled WGS sequence"/>
</dbReference>
<dbReference type="InterPro" id="IPR036515">
    <property type="entry name" value="Transposase_17_sf"/>
</dbReference>
<keyword evidence="3" id="KW-1185">Reference proteome</keyword>
<organism evidence="2 3">
    <name type="scientific">Pseudomonas moorei</name>
    <dbReference type="NCBI Taxonomy" id="395599"/>
    <lineage>
        <taxon>Bacteria</taxon>
        <taxon>Pseudomonadati</taxon>
        <taxon>Pseudomonadota</taxon>
        <taxon>Gammaproteobacteria</taxon>
        <taxon>Pseudomonadales</taxon>
        <taxon>Pseudomonadaceae</taxon>
        <taxon>Pseudomonas</taxon>
    </lineage>
</organism>
<proteinExistence type="predicted"/>
<dbReference type="PANTHER" id="PTHR36966">
    <property type="entry name" value="REP-ASSOCIATED TYROSINE TRANSPOSASE"/>
    <property type="match status" value="1"/>
</dbReference>
<dbReference type="Gene3D" id="3.30.70.1290">
    <property type="entry name" value="Transposase IS200-like"/>
    <property type="match status" value="1"/>
</dbReference>
<sequence length="293" mass="33536">MWRASLLRAAFRRWSAKRPKNGTATQSSGSKLPRHREARSFVETVCRAETLLWRGSSLPLGCEAAPTPVIGLCLTKPVTWFCDCCALERDGAAIRQAPSPQKHCSHVNSVRDFGFLLQEARRCVGWMTPRINRNFHKRTQGMLPRPNSHLLRQGRFSESGRAYLITAAVHQRRPIFSDWSLGRLLVAELRRAHDQERVNSIAWVVMPDHFHWLLQLEKSSMARLMQATKSRSTLTINRILNRTGAFWQSGYHDRAIRNGEDLRPFARYIVANPLRAGLVAKIGDYPLWDACWL</sequence>
<evidence type="ECO:0000313" key="2">
    <source>
        <dbReference type="EMBL" id="SDQ11226.1"/>
    </source>
</evidence>
<dbReference type="NCBIfam" id="NF047646">
    <property type="entry name" value="REP_Tyr_transpos"/>
    <property type="match status" value="1"/>
</dbReference>
<dbReference type="InterPro" id="IPR002686">
    <property type="entry name" value="Transposase_17"/>
</dbReference>
<reference evidence="3" key="1">
    <citation type="submission" date="2016-10" db="EMBL/GenBank/DDBJ databases">
        <authorList>
            <person name="Varghese N."/>
            <person name="Submissions S."/>
        </authorList>
    </citation>
    <scope>NUCLEOTIDE SEQUENCE [LARGE SCALE GENOMIC DNA]</scope>
    <source>
        <strain evidence="3">BS3775</strain>
    </source>
</reference>
<accession>A0A1H0Y8I8</accession>